<keyword evidence="1" id="KW-0472">Membrane</keyword>
<keyword evidence="1" id="KW-1133">Transmembrane helix</keyword>
<evidence type="ECO:0000256" key="1">
    <source>
        <dbReference type="SAM" id="Phobius"/>
    </source>
</evidence>
<protein>
    <submittedName>
        <fullName evidence="2">Uncharacterized protein</fullName>
    </submittedName>
</protein>
<sequence length="207" mass="22590">MITGRRGAIAIVLGVTGLGLITLWAISRPMASGPVGAELRAVQAGSFTEGYQGWVGRPVTFEGLQILNRTGRPETVVAVIPTNVPPHVTLKSGVTQVPPGQGVALGWKTTHWTSVPRSLAGHRLLGSKRHDREYTSWKAYWCIIVGITTLTPCICRINLSYARGIINAEHVRPISLHLPCRGKSVYGHACDKYYPDPNFGLIYVPWK</sequence>
<keyword evidence="1" id="KW-0812">Transmembrane</keyword>
<dbReference type="Proteomes" id="UP000242972">
    <property type="component" value="Unassembled WGS sequence"/>
</dbReference>
<dbReference type="EMBL" id="PXYW01000033">
    <property type="protein sequence ID" value="PSR32673.1"/>
    <property type="molecule type" value="Genomic_DNA"/>
</dbReference>
<name>A0A2T2XDT5_9FIRM</name>
<gene>
    <name evidence="2" type="ORF">C7B46_13000</name>
</gene>
<comment type="caution">
    <text evidence="2">The sequence shown here is derived from an EMBL/GenBank/DDBJ whole genome shotgun (WGS) entry which is preliminary data.</text>
</comment>
<accession>A0A2T2XDT5</accession>
<proteinExistence type="predicted"/>
<evidence type="ECO:0000313" key="2">
    <source>
        <dbReference type="EMBL" id="PSR32673.1"/>
    </source>
</evidence>
<dbReference type="AlphaFoldDB" id="A0A2T2XDT5"/>
<reference evidence="2 3" key="1">
    <citation type="journal article" date="2014" name="BMC Genomics">
        <title>Comparison of environmental and isolate Sulfobacillus genomes reveals diverse carbon, sulfur, nitrogen, and hydrogen metabolisms.</title>
        <authorList>
            <person name="Justice N.B."/>
            <person name="Norman A."/>
            <person name="Brown C.T."/>
            <person name="Singh A."/>
            <person name="Thomas B.C."/>
            <person name="Banfield J.F."/>
        </authorList>
    </citation>
    <scope>NUCLEOTIDE SEQUENCE [LARGE SCALE GENOMIC DNA]</scope>
    <source>
        <strain evidence="2">AMDSBA4</strain>
    </source>
</reference>
<evidence type="ECO:0000313" key="3">
    <source>
        <dbReference type="Proteomes" id="UP000242972"/>
    </source>
</evidence>
<organism evidence="2 3">
    <name type="scientific">Sulfobacillus benefaciens</name>
    <dbReference type="NCBI Taxonomy" id="453960"/>
    <lineage>
        <taxon>Bacteria</taxon>
        <taxon>Bacillati</taxon>
        <taxon>Bacillota</taxon>
        <taxon>Clostridia</taxon>
        <taxon>Eubacteriales</taxon>
        <taxon>Clostridiales Family XVII. Incertae Sedis</taxon>
        <taxon>Sulfobacillus</taxon>
    </lineage>
</organism>
<feature type="transmembrane region" description="Helical" evidence="1">
    <location>
        <begin position="7"/>
        <end position="26"/>
    </location>
</feature>